<evidence type="ECO:0000313" key="1">
    <source>
        <dbReference type="EMBL" id="KAI9923151.1"/>
    </source>
</evidence>
<reference evidence="1 2" key="1">
    <citation type="journal article" date="2022" name="bioRxiv">
        <title>The genome of the oomycete Peronosclerospora sorghi, a cosmopolitan pathogen of maize and sorghum, is inflated with dispersed pseudogenes.</title>
        <authorList>
            <person name="Fletcher K."/>
            <person name="Martin F."/>
            <person name="Isakeit T."/>
            <person name="Cavanaugh K."/>
            <person name="Magill C."/>
            <person name="Michelmore R."/>
        </authorList>
    </citation>
    <scope>NUCLEOTIDE SEQUENCE [LARGE SCALE GENOMIC DNA]</scope>
    <source>
        <strain evidence="1">P6</strain>
    </source>
</reference>
<dbReference type="EMBL" id="CM047580">
    <property type="protein sequence ID" value="KAI9923151.1"/>
    <property type="molecule type" value="Genomic_DNA"/>
</dbReference>
<gene>
    <name evidence="1" type="ORF">PsorP6_001406</name>
</gene>
<protein>
    <submittedName>
        <fullName evidence="1">Uncharacterized protein</fullName>
    </submittedName>
</protein>
<dbReference type="Proteomes" id="UP001163321">
    <property type="component" value="Chromosome 1"/>
</dbReference>
<name>A0ACC0WZM9_9STRA</name>
<proteinExistence type="predicted"/>
<organism evidence="1 2">
    <name type="scientific">Peronosclerospora sorghi</name>
    <dbReference type="NCBI Taxonomy" id="230839"/>
    <lineage>
        <taxon>Eukaryota</taxon>
        <taxon>Sar</taxon>
        <taxon>Stramenopiles</taxon>
        <taxon>Oomycota</taxon>
        <taxon>Peronosporomycetes</taxon>
        <taxon>Peronosporales</taxon>
        <taxon>Peronosporaceae</taxon>
        <taxon>Peronosclerospora</taxon>
    </lineage>
</organism>
<comment type="caution">
    <text evidence="1">The sequence shown here is derived from an EMBL/GenBank/DDBJ whole genome shotgun (WGS) entry which is preliminary data.</text>
</comment>
<accession>A0ACC0WZM9</accession>
<sequence length="158" mass="17471">MQAKSHFATQEEADTLLACWKRLCASGDDTAYRRNLAQFSSCHLTTSRYSRNFVKSWCDLVPHYGNAATTRAEGAHARLKTFLAVSTDALGMFDALEKAWQKEVVEAITAISRENTVRPTGFGHSLYRDVNGRVSTIFALRKVQAASVGAGKATRWPV</sequence>
<keyword evidence="2" id="KW-1185">Reference proteome</keyword>
<evidence type="ECO:0000313" key="2">
    <source>
        <dbReference type="Proteomes" id="UP001163321"/>
    </source>
</evidence>